<reference evidence="7 8" key="1">
    <citation type="submission" date="2013-02" db="EMBL/GenBank/DDBJ databases">
        <authorList>
            <person name="Fiebig A."/>
            <person name="Goeker M."/>
            <person name="Klenk H.-P.P."/>
        </authorList>
    </citation>
    <scope>NUCLEOTIDE SEQUENCE [LARGE SCALE GENOMIC DNA]</scope>
    <source>
        <strain evidence="7 8">DSM 19309</strain>
    </source>
</reference>
<evidence type="ECO:0000256" key="3">
    <source>
        <dbReference type="ARBA" id="ARBA00022603"/>
    </source>
</evidence>
<keyword evidence="5" id="KW-0949">S-adenosyl-L-methionine</keyword>
<dbReference type="Gene3D" id="3.40.1010.10">
    <property type="entry name" value="Cobalt-precorrin-4 Transmethylase, Domain 1"/>
    <property type="match status" value="1"/>
</dbReference>
<dbReference type="InterPro" id="IPR050714">
    <property type="entry name" value="Cobalamin_biosynth_MTase"/>
</dbReference>
<dbReference type="InterPro" id="IPR029063">
    <property type="entry name" value="SAM-dependent_MTases_sf"/>
</dbReference>
<dbReference type="Pfam" id="PF00590">
    <property type="entry name" value="TP_methylase"/>
    <property type="match status" value="1"/>
</dbReference>
<evidence type="ECO:0000256" key="2">
    <source>
        <dbReference type="ARBA" id="ARBA00022573"/>
    </source>
</evidence>
<comment type="pathway">
    <text evidence="1">Cofactor biosynthesis; adenosylcobalamin biosynthesis.</text>
</comment>
<gene>
    <name evidence="7" type="ORF">Rumeso_00372</name>
</gene>
<dbReference type="STRING" id="442562.Rumeso_00372"/>
<dbReference type="GO" id="GO:0009236">
    <property type="term" value="P:cobalamin biosynthetic process"/>
    <property type="evidence" value="ECO:0007669"/>
    <property type="project" value="UniProtKB-UniPathway"/>
</dbReference>
<dbReference type="EC" id="2.1.1.-" evidence="7"/>
<protein>
    <submittedName>
        <fullName evidence="7">Cobalt-precorrin-6y C5-methyltransferase</fullName>
        <ecNumber evidence="7">2.1.1.-</ecNumber>
    </submittedName>
</protein>
<dbReference type="InterPro" id="IPR035996">
    <property type="entry name" value="4pyrrol_Methylase_sf"/>
</dbReference>
<comment type="caution">
    <text evidence="7">The sequence shown here is derived from an EMBL/GenBank/DDBJ whole genome shotgun (WGS) entry which is preliminary data.</text>
</comment>
<dbReference type="OrthoDB" id="9787825at2"/>
<keyword evidence="8" id="KW-1185">Reference proteome</keyword>
<dbReference type="GO" id="GO:0008276">
    <property type="term" value="F:protein methyltransferase activity"/>
    <property type="evidence" value="ECO:0007669"/>
    <property type="project" value="InterPro"/>
</dbReference>
<evidence type="ECO:0000313" key="8">
    <source>
        <dbReference type="Proteomes" id="UP000019666"/>
    </source>
</evidence>
<dbReference type="InterPro" id="IPR014777">
    <property type="entry name" value="4pyrrole_Mease_sub1"/>
</dbReference>
<dbReference type="UniPathway" id="UPA00148"/>
<dbReference type="SUPFAM" id="SSF53790">
    <property type="entry name" value="Tetrapyrrole methylase"/>
    <property type="match status" value="1"/>
</dbReference>
<feature type="domain" description="Tetrapyrrole methylase" evidence="6">
    <location>
        <begin position="5"/>
        <end position="185"/>
    </location>
</feature>
<dbReference type="PATRIC" id="fig|442562.3.peg.371"/>
<dbReference type="NCBIfam" id="TIGR02467">
    <property type="entry name" value="CbiE"/>
    <property type="match status" value="1"/>
</dbReference>
<dbReference type="HOGENOM" id="CLU_031955_0_0_5"/>
<evidence type="ECO:0000256" key="1">
    <source>
        <dbReference type="ARBA" id="ARBA00004953"/>
    </source>
</evidence>
<dbReference type="GO" id="GO:0032259">
    <property type="term" value="P:methylation"/>
    <property type="evidence" value="ECO:0007669"/>
    <property type="project" value="UniProtKB-KW"/>
</dbReference>
<keyword evidence="2" id="KW-0169">Cobalamin biosynthesis</keyword>
<dbReference type="EMBL" id="AOSK01000018">
    <property type="protein sequence ID" value="EYD78035.1"/>
    <property type="molecule type" value="Genomic_DNA"/>
</dbReference>
<dbReference type="PANTHER" id="PTHR43182:SF1">
    <property type="entry name" value="COBALT-PRECORRIN-7 C(5)-METHYLTRANSFERASE"/>
    <property type="match status" value="1"/>
</dbReference>
<evidence type="ECO:0000259" key="6">
    <source>
        <dbReference type="Pfam" id="PF00590"/>
    </source>
</evidence>
<dbReference type="InterPro" id="IPR000878">
    <property type="entry name" value="4pyrrol_Mease"/>
</dbReference>
<evidence type="ECO:0000256" key="5">
    <source>
        <dbReference type="ARBA" id="ARBA00022691"/>
    </source>
</evidence>
<accession>A0A017HUR6</accession>
<dbReference type="SUPFAM" id="SSF53335">
    <property type="entry name" value="S-adenosyl-L-methionine-dependent methyltransferases"/>
    <property type="match status" value="1"/>
</dbReference>
<dbReference type="PANTHER" id="PTHR43182">
    <property type="entry name" value="COBALT-PRECORRIN-6B C(15)-METHYLTRANSFERASE (DECARBOXYLATING)"/>
    <property type="match status" value="1"/>
</dbReference>
<sequence>MTPWLHVVGIGEDGLGGLPPAARALVEAAEVVVGGERHLAMALGGAERIAWPSPWNAMAERLGALRGRRVVVLVTGDPAWFSGGVTVARAFSGEAVIHPHPGAFTLAAARMLWRVEETECLSVHGRPLERVVPHLAPGARLLLLANGSGTVGDLARLLSARGWGPSRIVALSHMGGSEERRVGATAEGWAGETPAFVTLAVECVPGPGATVLPRTGLPDDVFQSDGTMTKREVRAATLAKLMPLPGALLWDVGLGSGSVAIEWMRAARGARAVGVETRADRRAMAAANALALGVPELEIVAGEAPGALDGLPEPDAVFLGGGLSEAAFEVAWGRLRPGGRLVANAVTLEGEAVMMALHRAHGGDLVRIAVSRAEPVGRLTGWRPSMEVMQWSLSKPW</sequence>
<dbReference type="InterPro" id="IPR014008">
    <property type="entry name" value="Cbl_synth_MTase_CbiT"/>
</dbReference>
<dbReference type="CDD" id="cd11644">
    <property type="entry name" value="Precorrin-6Y-MT"/>
    <property type="match status" value="1"/>
</dbReference>
<dbReference type="PIRSF" id="PIRSF036428">
    <property type="entry name" value="CobL"/>
    <property type="match status" value="1"/>
</dbReference>
<proteinExistence type="predicted"/>
<keyword evidence="4 7" id="KW-0808">Transferase</keyword>
<dbReference type="Gene3D" id="3.40.50.150">
    <property type="entry name" value="Vaccinia Virus protein VP39"/>
    <property type="match status" value="1"/>
</dbReference>
<dbReference type="InterPro" id="IPR012818">
    <property type="entry name" value="CbiE"/>
</dbReference>
<dbReference type="InterPro" id="IPR006365">
    <property type="entry name" value="Cbl_synth_CobL"/>
</dbReference>
<dbReference type="NCBIfam" id="TIGR02469">
    <property type="entry name" value="CbiT"/>
    <property type="match status" value="1"/>
</dbReference>
<evidence type="ECO:0000313" key="7">
    <source>
        <dbReference type="EMBL" id="EYD78035.1"/>
    </source>
</evidence>
<dbReference type="AlphaFoldDB" id="A0A017HUR6"/>
<keyword evidence="3 7" id="KW-0489">Methyltransferase</keyword>
<name>A0A017HUR6_9RHOB</name>
<organism evidence="7 8">
    <name type="scientific">Rubellimicrobium mesophilum DSM 19309</name>
    <dbReference type="NCBI Taxonomy" id="442562"/>
    <lineage>
        <taxon>Bacteria</taxon>
        <taxon>Pseudomonadati</taxon>
        <taxon>Pseudomonadota</taxon>
        <taxon>Alphaproteobacteria</taxon>
        <taxon>Rhodobacterales</taxon>
        <taxon>Roseobacteraceae</taxon>
        <taxon>Rubellimicrobium</taxon>
    </lineage>
</organism>
<dbReference type="RefSeq" id="WP_037280384.1">
    <property type="nucleotide sequence ID" value="NZ_KK088572.1"/>
</dbReference>
<dbReference type="Proteomes" id="UP000019666">
    <property type="component" value="Unassembled WGS sequence"/>
</dbReference>
<evidence type="ECO:0000256" key="4">
    <source>
        <dbReference type="ARBA" id="ARBA00022679"/>
    </source>
</evidence>